<dbReference type="InterPro" id="IPR000014">
    <property type="entry name" value="PAS"/>
</dbReference>
<dbReference type="CDD" id="cd00130">
    <property type="entry name" value="PAS"/>
    <property type="match status" value="1"/>
</dbReference>
<dbReference type="GO" id="GO:0016301">
    <property type="term" value="F:kinase activity"/>
    <property type="evidence" value="ECO:0007669"/>
    <property type="project" value="UniProtKB-KW"/>
</dbReference>
<evidence type="ECO:0000256" key="4">
    <source>
        <dbReference type="ARBA" id="ARBA00022630"/>
    </source>
</evidence>
<keyword evidence="7" id="KW-0677">Repeat</keyword>
<proteinExistence type="predicted"/>
<keyword evidence="6" id="KW-0808">Transferase</keyword>
<sequence>MAALSSLLPVTRGDSLRRRFILLVAVVAGALLGLSALVIERAHAGARAWAEAETLATARALAQMVDYRFATAAALLQGLAVSPSLRAGDLEAFGRDLGSAADRARLGSLALSRADGTLLLHRAVEGAAPPAGLAGNTAIGRAAASGRTAVSDLFDGVVLVAVPVPGPAAGPADLYVLSLALPADGLAEALAAQGLPPGTVAALIDTAGVVVARSPGQREYAGTGLVPEVRATVEAGEAEAVVRTRRVDGVPASIGLVRAPASGFRIAIGVAQDAFLARLGTTLLLALLAGGGLVLAALLLLLLLARRVSRGIGWLGTLADPVPQRMGYRQGLAEIDAAAAALTGARARQEAAQAALARREAGFRAAFEAPVIGMAQIDLATGAILLANDRFCGILGHPAAALLDGGNLFTLLATALTEAQRAALGQGRAVTLAAEYARPDGATLWLELGLAAIRDAAVQPPRVVVVLEDMSGRHRDTQRQRLLTRELAHRAVNALTVVQAAIRLTPQEDAAAYAAAVEARVAALARAHGLLAHGGWSGAELEAVVAGELAPFLPARPGAAGRTRLAGPPLMLRAEAVQPLAMVVHELATNSTKYGALSRPAGQVEVAWSVEARPGFLELRWSETGGPPVLRPPARRGFGSRLIEATVRGQLGGGLQLSWLPGGLVCLLAILLGRAVREGVAAEAEAGRGG</sequence>
<gene>
    <name evidence="14" type="ORF">QWZ14_19560</name>
</gene>
<dbReference type="Gene3D" id="3.30.565.10">
    <property type="entry name" value="Histidine kinase-like ATPase, C-terminal domain"/>
    <property type="match status" value="1"/>
</dbReference>
<accession>A0ABT8AAD3</accession>
<evidence type="ECO:0000256" key="10">
    <source>
        <dbReference type="ARBA" id="ARBA00022840"/>
    </source>
</evidence>
<keyword evidence="9 14" id="KW-0418">Kinase</keyword>
<feature type="transmembrane region" description="Helical" evidence="12">
    <location>
        <begin position="283"/>
        <end position="305"/>
    </location>
</feature>
<reference evidence="15" key="1">
    <citation type="journal article" date="2019" name="Int. J. Syst. Evol. Microbiol.">
        <title>The Global Catalogue of Microorganisms (GCM) 10K type strain sequencing project: providing services to taxonomists for standard genome sequencing and annotation.</title>
        <authorList>
            <consortium name="The Broad Institute Genomics Platform"/>
            <consortium name="The Broad Institute Genome Sequencing Center for Infectious Disease"/>
            <person name="Wu L."/>
            <person name="Ma J."/>
        </authorList>
    </citation>
    <scope>NUCLEOTIDE SEQUENCE [LARGE SCALE GENOMIC DNA]</scope>
    <source>
        <strain evidence="15">CECT 7131</strain>
    </source>
</reference>
<keyword evidence="12" id="KW-0472">Membrane</keyword>
<evidence type="ECO:0000256" key="9">
    <source>
        <dbReference type="ARBA" id="ARBA00022777"/>
    </source>
</evidence>
<protein>
    <recommendedName>
        <fullName evidence="2">histidine kinase</fullName>
        <ecNumber evidence="2">2.7.13.3</ecNumber>
    </recommendedName>
</protein>
<dbReference type="SUPFAM" id="SSF55785">
    <property type="entry name" value="PYP-like sensor domain (PAS domain)"/>
    <property type="match status" value="1"/>
</dbReference>
<dbReference type="Pfam" id="PF07536">
    <property type="entry name" value="HWE_HK"/>
    <property type="match status" value="1"/>
</dbReference>
<keyword evidence="8" id="KW-0547">Nucleotide-binding</keyword>
<dbReference type="PROSITE" id="PS50113">
    <property type="entry name" value="PAC"/>
    <property type="match status" value="1"/>
</dbReference>
<feature type="transmembrane region" description="Helical" evidence="12">
    <location>
        <begin position="20"/>
        <end position="39"/>
    </location>
</feature>
<dbReference type="EMBL" id="JAUFPN010000178">
    <property type="protein sequence ID" value="MDN3566576.1"/>
    <property type="molecule type" value="Genomic_DNA"/>
</dbReference>
<organism evidence="14 15">
    <name type="scientific">Paeniroseomonas aquatica</name>
    <dbReference type="NCBI Taxonomy" id="373043"/>
    <lineage>
        <taxon>Bacteria</taxon>
        <taxon>Pseudomonadati</taxon>
        <taxon>Pseudomonadota</taxon>
        <taxon>Alphaproteobacteria</taxon>
        <taxon>Acetobacterales</taxon>
        <taxon>Acetobacteraceae</taxon>
        <taxon>Paeniroseomonas</taxon>
    </lineage>
</organism>
<name>A0ABT8AAD3_9PROT</name>
<dbReference type="SMART" id="SM00911">
    <property type="entry name" value="HWE_HK"/>
    <property type="match status" value="1"/>
</dbReference>
<dbReference type="InterPro" id="IPR011102">
    <property type="entry name" value="Sig_transdc_His_kinase_HWE"/>
</dbReference>
<keyword evidence="11" id="KW-0843">Virulence</keyword>
<dbReference type="PANTHER" id="PTHR41523:SF8">
    <property type="entry name" value="ETHYLENE RESPONSE SENSOR PROTEIN"/>
    <property type="match status" value="1"/>
</dbReference>
<dbReference type="InterPro" id="IPR036890">
    <property type="entry name" value="HATPase_C_sf"/>
</dbReference>
<comment type="catalytic activity">
    <reaction evidence="1">
        <text>ATP + protein L-histidine = ADP + protein N-phospho-L-histidine.</text>
        <dbReference type="EC" id="2.7.13.3"/>
    </reaction>
</comment>
<evidence type="ECO:0000256" key="1">
    <source>
        <dbReference type="ARBA" id="ARBA00000085"/>
    </source>
</evidence>
<comment type="caution">
    <text evidence="14">The sequence shown here is derived from an EMBL/GenBank/DDBJ whole genome shotgun (WGS) entry which is preliminary data.</text>
</comment>
<dbReference type="Gene3D" id="3.30.450.20">
    <property type="entry name" value="PAS domain"/>
    <property type="match status" value="1"/>
</dbReference>
<evidence type="ECO:0000256" key="6">
    <source>
        <dbReference type="ARBA" id="ARBA00022679"/>
    </source>
</evidence>
<feature type="domain" description="PAC" evidence="13">
    <location>
        <begin position="430"/>
        <end position="482"/>
    </location>
</feature>
<keyword evidence="3" id="KW-0597">Phosphoprotein</keyword>
<evidence type="ECO:0000256" key="7">
    <source>
        <dbReference type="ARBA" id="ARBA00022737"/>
    </source>
</evidence>
<dbReference type="EC" id="2.7.13.3" evidence="2"/>
<evidence type="ECO:0000313" key="14">
    <source>
        <dbReference type="EMBL" id="MDN3566576.1"/>
    </source>
</evidence>
<keyword evidence="15" id="KW-1185">Reference proteome</keyword>
<dbReference type="PANTHER" id="PTHR41523">
    <property type="entry name" value="TWO-COMPONENT SYSTEM SENSOR PROTEIN"/>
    <property type="match status" value="1"/>
</dbReference>
<evidence type="ECO:0000256" key="3">
    <source>
        <dbReference type="ARBA" id="ARBA00022553"/>
    </source>
</evidence>
<keyword evidence="10" id="KW-0067">ATP-binding</keyword>
<evidence type="ECO:0000256" key="11">
    <source>
        <dbReference type="ARBA" id="ARBA00023026"/>
    </source>
</evidence>
<dbReference type="InterPro" id="IPR000700">
    <property type="entry name" value="PAS-assoc_C"/>
</dbReference>
<evidence type="ECO:0000259" key="13">
    <source>
        <dbReference type="PROSITE" id="PS50113"/>
    </source>
</evidence>
<dbReference type="CDD" id="cd12915">
    <property type="entry name" value="PDC2_DGC_like"/>
    <property type="match status" value="1"/>
</dbReference>
<keyword evidence="4" id="KW-0285">Flavoprotein</keyword>
<evidence type="ECO:0000256" key="8">
    <source>
        <dbReference type="ARBA" id="ARBA00022741"/>
    </source>
</evidence>
<evidence type="ECO:0000256" key="5">
    <source>
        <dbReference type="ARBA" id="ARBA00022643"/>
    </source>
</evidence>
<keyword evidence="5" id="KW-0288">FMN</keyword>
<keyword evidence="12" id="KW-1133">Transmembrane helix</keyword>
<dbReference type="NCBIfam" id="TIGR00229">
    <property type="entry name" value="sensory_box"/>
    <property type="match status" value="1"/>
</dbReference>
<evidence type="ECO:0000313" key="15">
    <source>
        <dbReference type="Proteomes" id="UP001529369"/>
    </source>
</evidence>
<dbReference type="Proteomes" id="UP001529369">
    <property type="component" value="Unassembled WGS sequence"/>
</dbReference>
<evidence type="ECO:0000256" key="2">
    <source>
        <dbReference type="ARBA" id="ARBA00012438"/>
    </source>
</evidence>
<evidence type="ECO:0000256" key="12">
    <source>
        <dbReference type="SAM" id="Phobius"/>
    </source>
</evidence>
<keyword evidence="12" id="KW-0812">Transmembrane</keyword>
<dbReference type="InterPro" id="IPR035965">
    <property type="entry name" value="PAS-like_dom_sf"/>
</dbReference>
<dbReference type="RefSeq" id="WP_290318502.1">
    <property type="nucleotide sequence ID" value="NZ_JAUFPN010000178.1"/>
</dbReference>